<evidence type="ECO:0000313" key="15">
    <source>
        <dbReference type="Proteomes" id="UP001500928"/>
    </source>
</evidence>
<dbReference type="GO" id="GO:0016301">
    <property type="term" value="F:kinase activity"/>
    <property type="evidence" value="ECO:0007669"/>
    <property type="project" value="UniProtKB-KW"/>
</dbReference>
<dbReference type="SUPFAM" id="SSF47384">
    <property type="entry name" value="Homodimeric domain of signal transducing histidine kinase"/>
    <property type="match status" value="1"/>
</dbReference>
<feature type="transmembrane region" description="Helical" evidence="11">
    <location>
        <begin position="20"/>
        <end position="41"/>
    </location>
</feature>
<dbReference type="Gene3D" id="1.10.287.130">
    <property type="match status" value="1"/>
</dbReference>
<comment type="subcellular location">
    <subcellularLocation>
        <location evidence="2">Cell membrane</location>
    </subcellularLocation>
</comment>
<evidence type="ECO:0000256" key="7">
    <source>
        <dbReference type="ARBA" id="ARBA00022777"/>
    </source>
</evidence>
<reference evidence="15" key="1">
    <citation type="journal article" date="2019" name="Int. J. Syst. Evol. Microbiol.">
        <title>The Global Catalogue of Microorganisms (GCM) 10K type strain sequencing project: providing services to taxonomists for standard genome sequencing and annotation.</title>
        <authorList>
            <consortium name="The Broad Institute Genomics Platform"/>
            <consortium name="The Broad Institute Genome Sequencing Center for Infectious Disease"/>
            <person name="Wu L."/>
            <person name="Ma J."/>
        </authorList>
    </citation>
    <scope>NUCLEOTIDE SEQUENCE [LARGE SCALE GENOMIC DNA]</scope>
    <source>
        <strain evidence="15">JCM 17979</strain>
    </source>
</reference>
<organism evidence="14 15">
    <name type="scientific">Actinomycetospora chlora</name>
    <dbReference type="NCBI Taxonomy" id="663608"/>
    <lineage>
        <taxon>Bacteria</taxon>
        <taxon>Bacillati</taxon>
        <taxon>Actinomycetota</taxon>
        <taxon>Actinomycetes</taxon>
        <taxon>Pseudonocardiales</taxon>
        <taxon>Pseudonocardiaceae</taxon>
        <taxon>Actinomycetospora</taxon>
    </lineage>
</organism>
<keyword evidence="5" id="KW-0808">Transferase</keyword>
<dbReference type="InterPro" id="IPR003661">
    <property type="entry name" value="HisK_dim/P_dom"/>
</dbReference>
<evidence type="ECO:0000313" key="14">
    <source>
        <dbReference type="EMBL" id="GAA4788758.1"/>
    </source>
</evidence>
<dbReference type="InterPro" id="IPR050428">
    <property type="entry name" value="TCS_sensor_his_kinase"/>
</dbReference>
<evidence type="ECO:0000256" key="1">
    <source>
        <dbReference type="ARBA" id="ARBA00000085"/>
    </source>
</evidence>
<dbReference type="PROSITE" id="PS50885">
    <property type="entry name" value="HAMP"/>
    <property type="match status" value="1"/>
</dbReference>
<evidence type="ECO:0000256" key="11">
    <source>
        <dbReference type="SAM" id="Phobius"/>
    </source>
</evidence>
<dbReference type="InterPro" id="IPR004358">
    <property type="entry name" value="Sig_transdc_His_kin-like_C"/>
</dbReference>
<dbReference type="SUPFAM" id="SSF55874">
    <property type="entry name" value="ATPase domain of HSP90 chaperone/DNA topoisomerase II/histidine kinase"/>
    <property type="match status" value="1"/>
</dbReference>
<dbReference type="EMBL" id="BAABHO010000016">
    <property type="protein sequence ID" value="GAA4788758.1"/>
    <property type="molecule type" value="Genomic_DNA"/>
</dbReference>
<sequence length="461" mass="49254">MSERLTRSWRTVSLRWRVALAFGLVSTAIAGLLAVTTWQLASSYMLEQRERGATTQATVDGRLVADSLRRGSDELPTLLVGLTGEPGTAVLLRSGGRWTTAGREVDPAMVPAALVDLAAAGTTSRQRVVLGGTPVLAVAMPVGATGDVFVRLAPLTELDRTLRFVSAVLVAGTVLAGLLGVLLGWWTARRALLPLTELTDAAGRMAEGDLAARLPVRHEADLAPLAARFNATADALAERVRRDARFAGDVSHELRTPLTTMINAGEVLHRRREELPDAARRAVDLLTADVRRFHRMVEDLLEISRGIQAPHSQDLEPVDLAGIVQNVPDHLVAGARIDVATPAPLVMADRRRLDQVLANLCQNARHHGGGVVRLGVLRRDGHAVIEVDDAGPGVPAELRQRVFERFARGARTGRDGGDTGGTGLGLALVAQHVEGHGGRVWIEDRPAGGARFVVALREVAS</sequence>
<dbReference type="EC" id="2.7.13.3" evidence="3"/>
<dbReference type="InterPro" id="IPR003594">
    <property type="entry name" value="HATPase_dom"/>
</dbReference>
<dbReference type="SMART" id="SM00387">
    <property type="entry name" value="HATPase_c"/>
    <property type="match status" value="1"/>
</dbReference>
<evidence type="ECO:0000259" key="12">
    <source>
        <dbReference type="PROSITE" id="PS50109"/>
    </source>
</evidence>
<evidence type="ECO:0000256" key="10">
    <source>
        <dbReference type="ARBA" id="ARBA00023136"/>
    </source>
</evidence>
<dbReference type="PANTHER" id="PTHR45436:SF5">
    <property type="entry name" value="SENSOR HISTIDINE KINASE TRCS"/>
    <property type="match status" value="1"/>
</dbReference>
<dbReference type="PROSITE" id="PS50109">
    <property type="entry name" value="HIS_KIN"/>
    <property type="match status" value="1"/>
</dbReference>
<gene>
    <name evidence="14" type="ORF">GCM10023200_24170</name>
</gene>
<keyword evidence="10 11" id="KW-0472">Membrane</keyword>
<evidence type="ECO:0000256" key="8">
    <source>
        <dbReference type="ARBA" id="ARBA00022989"/>
    </source>
</evidence>
<comment type="catalytic activity">
    <reaction evidence="1">
        <text>ATP + protein L-histidine = ADP + protein N-phospho-L-histidine.</text>
        <dbReference type="EC" id="2.7.13.3"/>
    </reaction>
</comment>
<feature type="transmembrane region" description="Helical" evidence="11">
    <location>
        <begin position="164"/>
        <end position="186"/>
    </location>
</feature>
<dbReference type="PANTHER" id="PTHR45436">
    <property type="entry name" value="SENSOR HISTIDINE KINASE YKOH"/>
    <property type="match status" value="1"/>
</dbReference>
<evidence type="ECO:0000256" key="6">
    <source>
        <dbReference type="ARBA" id="ARBA00022692"/>
    </source>
</evidence>
<dbReference type="CDD" id="cd06225">
    <property type="entry name" value="HAMP"/>
    <property type="match status" value="1"/>
</dbReference>
<name>A0ABP9B0U0_9PSEU</name>
<dbReference type="InterPro" id="IPR005467">
    <property type="entry name" value="His_kinase_dom"/>
</dbReference>
<keyword evidence="6 11" id="KW-0812">Transmembrane</keyword>
<dbReference type="Pfam" id="PF00672">
    <property type="entry name" value="HAMP"/>
    <property type="match status" value="1"/>
</dbReference>
<dbReference type="SUPFAM" id="SSF158472">
    <property type="entry name" value="HAMP domain-like"/>
    <property type="match status" value="1"/>
</dbReference>
<dbReference type="CDD" id="cd00075">
    <property type="entry name" value="HATPase"/>
    <property type="match status" value="1"/>
</dbReference>
<dbReference type="InterPro" id="IPR003660">
    <property type="entry name" value="HAMP_dom"/>
</dbReference>
<evidence type="ECO:0000256" key="4">
    <source>
        <dbReference type="ARBA" id="ARBA00022553"/>
    </source>
</evidence>
<dbReference type="CDD" id="cd00082">
    <property type="entry name" value="HisKA"/>
    <property type="match status" value="1"/>
</dbReference>
<dbReference type="SMART" id="SM00304">
    <property type="entry name" value="HAMP"/>
    <property type="match status" value="1"/>
</dbReference>
<keyword evidence="7 14" id="KW-0418">Kinase</keyword>
<dbReference type="Gene3D" id="3.30.565.10">
    <property type="entry name" value="Histidine kinase-like ATPase, C-terminal domain"/>
    <property type="match status" value="1"/>
</dbReference>
<accession>A0ABP9B0U0</accession>
<dbReference type="Pfam" id="PF00512">
    <property type="entry name" value="HisKA"/>
    <property type="match status" value="1"/>
</dbReference>
<feature type="domain" description="HAMP" evidence="13">
    <location>
        <begin position="189"/>
        <end position="241"/>
    </location>
</feature>
<evidence type="ECO:0000256" key="9">
    <source>
        <dbReference type="ARBA" id="ARBA00023012"/>
    </source>
</evidence>
<keyword evidence="15" id="KW-1185">Reference proteome</keyword>
<keyword evidence="8 11" id="KW-1133">Transmembrane helix</keyword>
<dbReference type="Pfam" id="PF02518">
    <property type="entry name" value="HATPase_c"/>
    <property type="match status" value="1"/>
</dbReference>
<evidence type="ECO:0000259" key="13">
    <source>
        <dbReference type="PROSITE" id="PS50885"/>
    </source>
</evidence>
<comment type="caution">
    <text evidence="14">The sequence shown here is derived from an EMBL/GenBank/DDBJ whole genome shotgun (WGS) entry which is preliminary data.</text>
</comment>
<dbReference type="RefSeq" id="WP_345414561.1">
    <property type="nucleotide sequence ID" value="NZ_BAABHO010000016.1"/>
</dbReference>
<dbReference type="InterPro" id="IPR036097">
    <property type="entry name" value="HisK_dim/P_sf"/>
</dbReference>
<dbReference type="InterPro" id="IPR036890">
    <property type="entry name" value="HATPase_C_sf"/>
</dbReference>
<dbReference type="Gene3D" id="6.10.340.10">
    <property type="match status" value="1"/>
</dbReference>
<proteinExistence type="predicted"/>
<keyword evidence="9" id="KW-0902">Two-component regulatory system</keyword>
<dbReference type="Proteomes" id="UP001500928">
    <property type="component" value="Unassembled WGS sequence"/>
</dbReference>
<dbReference type="PRINTS" id="PR00344">
    <property type="entry name" value="BCTRLSENSOR"/>
</dbReference>
<evidence type="ECO:0000256" key="2">
    <source>
        <dbReference type="ARBA" id="ARBA00004236"/>
    </source>
</evidence>
<dbReference type="SMART" id="SM00388">
    <property type="entry name" value="HisKA"/>
    <property type="match status" value="1"/>
</dbReference>
<protein>
    <recommendedName>
        <fullName evidence="3">histidine kinase</fullName>
        <ecNumber evidence="3">2.7.13.3</ecNumber>
    </recommendedName>
</protein>
<feature type="domain" description="Histidine kinase" evidence="12">
    <location>
        <begin position="249"/>
        <end position="460"/>
    </location>
</feature>
<evidence type="ECO:0000256" key="3">
    <source>
        <dbReference type="ARBA" id="ARBA00012438"/>
    </source>
</evidence>
<evidence type="ECO:0000256" key="5">
    <source>
        <dbReference type="ARBA" id="ARBA00022679"/>
    </source>
</evidence>
<keyword evidence="4" id="KW-0597">Phosphoprotein</keyword>